<keyword evidence="3" id="KW-1003">Cell membrane</keyword>
<evidence type="ECO:0000313" key="16">
    <source>
        <dbReference type="Proteomes" id="UP001049176"/>
    </source>
</evidence>
<keyword evidence="5" id="KW-0146">Chitin degradation</keyword>
<evidence type="ECO:0000256" key="2">
    <source>
        <dbReference type="ARBA" id="ARBA00004609"/>
    </source>
</evidence>
<keyword evidence="9" id="KW-0449">Lipoprotein</keyword>
<dbReference type="PANTHER" id="PTHR10587:SF98">
    <property type="entry name" value="CHITIN DEACETYLASE"/>
    <property type="match status" value="1"/>
</dbReference>
<evidence type="ECO:0000256" key="11">
    <source>
        <dbReference type="ARBA" id="ARBA00023326"/>
    </source>
</evidence>
<reference evidence="15" key="1">
    <citation type="journal article" date="2021" name="Genome Biol. Evol.">
        <title>The assembled and annotated genome of the fairy-ring fungus Marasmius oreades.</title>
        <authorList>
            <person name="Hiltunen M."/>
            <person name="Ament-Velasquez S.L."/>
            <person name="Johannesson H."/>
        </authorList>
    </citation>
    <scope>NUCLEOTIDE SEQUENCE</scope>
    <source>
        <strain evidence="15">03SP1</strain>
    </source>
</reference>
<sequence>MTSSHPLYCRISYDDFVHIFNIHSSGSVSTSRRDIKTDSPPPDQSLRSCLIERLDLGYQENQGNLFHSWASLSQGCPNSGTSSPSGPMFASFLTLLLLSPPLEVIGSLKRYNVKQNLLITEPEEQCKYYYYPPANKARYNFPPIWKVAKLLANDTDGQAKWKAIEDSIPADVAVKTMDSGDFSSTLKTYSTSDPDCWWTSHQCTTPKHPGIPADIATVPEPLTTGYGFDDGPNCSNNAFYDYLRKNNQKATMFFIGSNVLGWPLEAQRALFDGHEICVHTWSHRQMTSLSNEEAFAELWYSKSLAMQAIKTIVGVTPTCWRPPFGDTDDRIRAIAHGLGLTNILWKWDTFDWEVGPSSTTSPTTVDENYQEFIHAAKNGTFDREGGILLLHESSNFTMSEAIKFYPAMKDAFKHIVPVGVALNWTQPYVEKEFYQPSFSEYISGNTTKPLPAATLKRFGAGDRVRLELPVALMASLLMFLPLLL</sequence>
<dbReference type="GO" id="GO:0006032">
    <property type="term" value="P:chitin catabolic process"/>
    <property type="evidence" value="ECO:0007669"/>
    <property type="project" value="UniProtKB-KW"/>
</dbReference>
<proteinExistence type="predicted"/>
<evidence type="ECO:0000256" key="9">
    <source>
        <dbReference type="ARBA" id="ARBA00023288"/>
    </source>
</evidence>
<evidence type="ECO:0000256" key="8">
    <source>
        <dbReference type="ARBA" id="ARBA00023285"/>
    </source>
</evidence>
<dbReference type="EMBL" id="CM032183">
    <property type="protein sequence ID" value="KAG7095987.1"/>
    <property type="molecule type" value="Genomic_DNA"/>
</dbReference>
<keyword evidence="16" id="KW-1185">Reference proteome</keyword>
<dbReference type="GO" id="GO:0009272">
    <property type="term" value="P:fungal-type cell wall biogenesis"/>
    <property type="evidence" value="ECO:0007669"/>
    <property type="project" value="UniProtKB-ARBA"/>
</dbReference>
<evidence type="ECO:0000313" key="15">
    <source>
        <dbReference type="EMBL" id="KAG7095987.1"/>
    </source>
</evidence>
<comment type="subcellular location">
    <subcellularLocation>
        <location evidence="2">Cell membrane</location>
        <topology evidence="2">Lipid-anchor</topology>
        <topology evidence="2">GPI-anchor</topology>
    </subcellularLocation>
</comment>
<feature type="domain" description="NodB homology" evidence="14">
    <location>
        <begin position="222"/>
        <end position="423"/>
    </location>
</feature>
<dbReference type="AlphaFoldDB" id="A0A9P7UWL2"/>
<evidence type="ECO:0000256" key="10">
    <source>
        <dbReference type="ARBA" id="ARBA00023316"/>
    </source>
</evidence>
<keyword evidence="11" id="KW-0624">Polysaccharide degradation</keyword>
<keyword evidence="7" id="KW-0119">Carbohydrate metabolism</keyword>
<dbReference type="Gene3D" id="3.20.20.370">
    <property type="entry name" value="Glycoside hydrolase/deacetylase"/>
    <property type="match status" value="1"/>
</dbReference>
<keyword evidence="6" id="KW-0472">Membrane</keyword>
<comment type="cofactor">
    <cofactor evidence="1">
        <name>Co(2+)</name>
        <dbReference type="ChEBI" id="CHEBI:48828"/>
    </cofactor>
</comment>
<dbReference type="GO" id="GO:0098552">
    <property type="term" value="C:side of membrane"/>
    <property type="evidence" value="ECO:0007669"/>
    <property type="project" value="UniProtKB-KW"/>
</dbReference>
<dbReference type="SUPFAM" id="SSF88713">
    <property type="entry name" value="Glycoside hydrolase/deacetylase"/>
    <property type="match status" value="1"/>
</dbReference>
<dbReference type="PANTHER" id="PTHR10587">
    <property type="entry name" value="GLYCOSYL TRANSFERASE-RELATED"/>
    <property type="match status" value="1"/>
</dbReference>
<dbReference type="InterPro" id="IPR050248">
    <property type="entry name" value="Polysacc_deacetylase_ArnD"/>
</dbReference>
<evidence type="ECO:0000256" key="4">
    <source>
        <dbReference type="ARBA" id="ARBA00022622"/>
    </source>
</evidence>
<evidence type="ECO:0000259" key="14">
    <source>
        <dbReference type="PROSITE" id="PS51677"/>
    </source>
</evidence>
<evidence type="ECO:0000256" key="1">
    <source>
        <dbReference type="ARBA" id="ARBA00001941"/>
    </source>
</evidence>
<evidence type="ECO:0000256" key="7">
    <source>
        <dbReference type="ARBA" id="ARBA00023277"/>
    </source>
</evidence>
<dbReference type="GO" id="GO:0004099">
    <property type="term" value="F:chitin deacetylase activity"/>
    <property type="evidence" value="ECO:0007669"/>
    <property type="project" value="UniProtKB-EC"/>
</dbReference>
<comment type="catalytic activity">
    <reaction evidence="13">
        <text>[(1-&gt;4)-N-acetyl-beta-D-glucosaminyl](n) + n H2O = chitosan + n acetate</text>
        <dbReference type="Rhea" id="RHEA:10464"/>
        <dbReference type="Rhea" id="RHEA-COMP:9593"/>
        <dbReference type="Rhea" id="RHEA-COMP:9597"/>
        <dbReference type="ChEBI" id="CHEBI:15377"/>
        <dbReference type="ChEBI" id="CHEBI:17029"/>
        <dbReference type="ChEBI" id="CHEBI:30089"/>
        <dbReference type="ChEBI" id="CHEBI:57704"/>
        <dbReference type="EC" id="3.5.1.41"/>
    </reaction>
    <physiologicalReaction direction="left-to-right" evidence="13">
        <dbReference type="Rhea" id="RHEA:10465"/>
    </physiologicalReaction>
</comment>
<keyword evidence="10" id="KW-0961">Cell wall biogenesis/degradation</keyword>
<organism evidence="15 16">
    <name type="scientific">Marasmius oreades</name>
    <name type="common">fairy-ring Marasmius</name>
    <dbReference type="NCBI Taxonomy" id="181124"/>
    <lineage>
        <taxon>Eukaryota</taxon>
        <taxon>Fungi</taxon>
        <taxon>Dikarya</taxon>
        <taxon>Basidiomycota</taxon>
        <taxon>Agaricomycotina</taxon>
        <taxon>Agaricomycetes</taxon>
        <taxon>Agaricomycetidae</taxon>
        <taxon>Agaricales</taxon>
        <taxon>Marasmiineae</taxon>
        <taxon>Marasmiaceae</taxon>
        <taxon>Marasmius</taxon>
    </lineage>
</organism>
<keyword evidence="8" id="KW-0170">Cobalt</keyword>
<dbReference type="InterPro" id="IPR002509">
    <property type="entry name" value="NODB_dom"/>
</dbReference>
<dbReference type="GeneID" id="66075746"/>
<evidence type="ECO:0000256" key="6">
    <source>
        <dbReference type="ARBA" id="ARBA00023136"/>
    </source>
</evidence>
<dbReference type="KEGG" id="more:E1B28_006670"/>
<dbReference type="Proteomes" id="UP001049176">
    <property type="component" value="Chromosome 3"/>
</dbReference>
<evidence type="ECO:0000256" key="13">
    <source>
        <dbReference type="ARBA" id="ARBA00048494"/>
    </source>
</evidence>
<protein>
    <recommendedName>
        <fullName evidence="12">chitin deacetylase</fullName>
        <ecNumber evidence="12">3.5.1.41</ecNumber>
    </recommendedName>
</protein>
<dbReference type="EC" id="3.5.1.41" evidence="12"/>
<dbReference type="GO" id="GO:0005886">
    <property type="term" value="C:plasma membrane"/>
    <property type="evidence" value="ECO:0007669"/>
    <property type="project" value="UniProtKB-SubCell"/>
</dbReference>
<dbReference type="PROSITE" id="PS51677">
    <property type="entry name" value="NODB"/>
    <property type="match status" value="1"/>
</dbReference>
<gene>
    <name evidence="15" type="ORF">E1B28_006670</name>
</gene>
<keyword evidence="4" id="KW-0325">Glycoprotein</keyword>
<dbReference type="Pfam" id="PF01522">
    <property type="entry name" value="Polysacc_deac_1"/>
    <property type="match status" value="1"/>
</dbReference>
<dbReference type="GO" id="GO:0071555">
    <property type="term" value="P:cell wall organization"/>
    <property type="evidence" value="ECO:0007669"/>
    <property type="project" value="UniProtKB-KW"/>
</dbReference>
<accession>A0A9P7UWL2</accession>
<evidence type="ECO:0000256" key="3">
    <source>
        <dbReference type="ARBA" id="ARBA00022475"/>
    </source>
</evidence>
<evidence type="ECO:0000256" key="12">
    <source>
        <dbReference type="ARBA" id="ARBA00024056"/>
    </source>
</evidence>
<dbReference type="InterPro" id="IPR011330">
    <property type="entry name" value="Glyco_hydro/deAcase_b/a-brl"/>
</dbReference>
<dbReference type="OrthoDB" id="407355at2759"/>
<dbReference type="RefSeq" id="XP_043012457.1">
    <property type="nucleotide sequence ID" value="XM_043151362.1"/>
</dbReference>
<name>A0A9P7UWL2_9AGAR</name>
<keyword evidence="4" id="KW-0336">GPI-anchor</keyword>
<comment type="caution">
    <text evidence="15">The sequence shown here is derived from an EMBL/GenBank/DDBJ whole genome shotgun (WGS) entry which is preliminary data.</text>
</comment>
<evidence type="ECO:0000256" key="5">
    <source>
        <dbReference type="ARBA" id="ARBA00023024"/>
    </source>
</evidence>
<dbReference type="GO" id="GO:0000272">
    <property type="term" value="P:polysaccharide catabolic process"/>
    <property type="evidence" value="ECO:0007669"/>
    <property type="project" value="UniProtKB-KW"/>
</dbReference>